<dbReference type="InterPro" id="IPR000086">
    <property type="entry name" value="NUDIX_hydrolase_dom"/>
</dbReference>
<feature type="domain" description="Nudix hydrolase" evidence="10">
    <location>
        <begin position="175"/>
        <end position="299"/>
    </location>
</feature>
<dbReference type="GO" id="GO:0046872">
    <property type="term" value="F:metal ion binding"/>
    <property type="evidence" value="ECO:0007669"/>
    <property type="project" value="UniProtKB-KW"/>
</dbReference>
<dbReference type="Pfam" id="PF09296">
    <property type="entry name" value="NUDIX-like"/>
    <property type="match status" value="1"/>
</dbReference>
<evidence type="ECO:0000313" key="12">
    <source>
        <dbReference type="Proteomes" id="UP000278398"/>
    </source>
</evidence>
<keyword evidence="5" id="KW-0479">Metal-binding</keyword>
<evidence type="ECO:0000313" key="11">
    <source>
        <dbReference type="EMBL" id="RST86838.1"/>
    </source>
</evidence>
<keyword evidence="7" id="KW-0460">Magnesium</keyword>
<gene>
    <name evidence="11" type="ORF">EJC49_09030</name>
</gene>
<dbReference type="NCBIfam" id="NF001299">
    <property type="entry name" value="PRK00241.1"/>
    <property type="match status" value="1"/>
</dbReference>
<dbReference type="Gene3D" id="3.90.79.20">
    <property type="match status" value="1"/>
</dbReference>
<protein>
    <recommendedName>
        <fullName evidence="4">NAD(+) diphosphatase</fullName>
        <ecNumber evidence="4">3.6.1.22</ecNumber>
    </recommendedName>
</protein>
<evidence type="ECO:0000256" key="6">
    <source>
        <dbReference type="ARBA" id="ARBA00022801"/>
    </source>
</evidence>
<dbReference type="PROSITE" id="PS00893">
    <property type="entry name" value="NUDIX_BOX"/>
    <property type="match status" value="1"/>
</dbReference>
<comment type="similarity">
    <text evidence="3">Belongs to the Nudix hydrolase family. NudC subfamily.</text>
</comment>
<dbReference type="Pfam" id="PF09297">
    <property type="entry name" value="Zn_ribbon_NUD"/>
    <property type="match status" value="1"/>
</dbReference>
<dbReference type="InterPro" id="IPR050241">
    <property type="entry name" value="NAD-cap_RNA_hydrolase_NudC"/>
</dbReference>
<dbReference type="Proteomes" id="UP000278398">
    <property type="component" value="Unassembled WGS sequence"/>
</dbReference>
<evidence type="ECO:0000256" key="8">
    <source>
        <dbReference type="ARBA" id="ARBA00023027"/>
    </source>
</evidence>
<evidence type="ECO:0000256" key="5">
    <source>
        <dbReference type="ARBA" id="ARBA00022723"/>
    </source>
</evidence>
<evidence type="ECO:0000256" key="3">
    <source>
        <dbReference type="ARBA" id="ARBA00009595"/>
    </source>
</evidence>
<dbReference type="Pfam" id="PF00293">
    <property type="entry name" value="NUDIX"/>
    <property type="match status" value="1"/>
</dbReference>
<dbReference type="InterPro" id="IPR015376">
    <property type="entry name" value="Znr_NADH_PPase"/>
</dbReference>
<dbReference type="CDD" id="cd03429">
    <property type="entry name" value="NUDIX_NADH_pyrophosphatase_Nudt13"/>
    <property type="match status" value="1"/>
</dbReference>
<dbReference type="RefSeq" id="WP_126699444.1">
    <property type="nucleotide sequence ID" value="NZ_RWKW01000031.1"/>
</dbReference>
<evidence type="ECO:0000256" key="7">
    <source>
        <dbReference type="ARBA" id="ARBA00022842"/>
    </source>
</evidence>
<keyword evidence="6 11" id="KW-0378">Hydrolase</keyword>
<dbReference type="InterPro" id="IPR015797">
    <property type="entry name" value="NUDIX_hydrolase-like_dom_sf"/>
</dbReference>
<dbReference type="OrthoDB" id="9791656at2"/>
<comment type="caution">
    <text evidence="11">The sequence shown here is derived from an EMBL/GenBank/DDBJ whole genome shotgun (WGS) entry which is preliminary data.</text>
</comment>
<dbReference type="AlphaFoldDB" id="A0A3S0G9M5"/>
<dbReference type="SUPFAM" id="SSF55811">
    <property type="entry name" value="Nudix"/>
    <property type="match status" value="1"/>
</dbReference>
<dbReference type="GO" id="GO:0005829">
    <property type="term" value="C:cytosol"/>
    <property type="evidence" value="ECO:0007669"/>
    <property type="project" value="TreeGrafter"/>
</dbReference>
<dbReference type="InterPro" id="IPR020084">
    <property type="entry name" value="NUDIX_hydrolase_CS"/>
</dbReference>
<keyword evidence="12" id="KW-1185">Reference proteome</keyword>
<comment type="cofactor">
    <cofactor evidence="2">
        <name>Zn(2+)</name>
        <dbReference type="ChEBI" id="CHEBI:29105"/>
    </cofactor>
</comment>
<comment type="cofactor">
    <cofactor evidence="1">
        <name>Mg(2+)</name>
        <dbReference type="ChEBI" id="CHEBI:18420"/>
    </cofactor>
</comment>
<evidence type="ECO:0000259" key="10">
    <source>
        <dbReference type="PROSITE" id="PS51462"/>
    </source>
</evidence>
<accession>A0A3S0G9M5</accession>
<dbReference type="EC" id="3.6.1.22" evidence="4"/>
<keyword evidence="8" id="KW-0520">NAD</keyword>
<dbReference type="GO" id="GO:0110153">
    <property type="term" value="F:RNA NAD-cap (NMN-forming) hydrolase activity"/>
    <property type="evidence" value="ECO:0007669"/>
    <property type="project" value="RHEA"/>
</dbReference>
<dbReference type="Gene3D" id="3.90.79.10">
    <property type="entry name" value="Nucleoside Triphosphate Pyrophosphohydrolase"/>
    <property type="match status" value="1"/>
</dbReference>
<sequence length="314" mass="34433">MSFTLFDAPEREPSHFVGFAGNRIDRLSENRRDDCVETALADPTCRLMLLRGGRMHLRLNGKGFEGYMNRAEAEALSAKLEHAVLLGWDEAGPVLAAPAALDPEALPDEMKAIDYRSIYAQGLLGDDTLGALAQAAALLAWHQTHRFCGRCGGATQMRAGGYKRKCEACGAEHFPRTDPVAIMLAVTPDHCLMGRSPHFAPGMYSCLAGFIEPGETIEAAVRRETFEESGIRVGRVVYHASQPWPFPYSLMIGCFGEAVSHDIDADRTELEDCRWFTREETRAILSRSHPDGITAPPPMAIAHHLIKAWAEAGA</sequence>
<comment type="catalytic activity">
    <reaction evidence="9">
        <text>a 5'-end NAD(+)-phospho-ribonucleoside in mRNA + H2O = a 5'-end phospho-adenosine-phospho-ribonucleoside in mRNA + beta-nicotinamide D-ribonucleotide + 2 H(+)</text>
        <dbReference type="Rhea" id="RHEA:60876"/>
        <dbReference type="Rhea" id="RHEA-COMP:15698"/>
        <dbReference type="Rhea" id="RHEA-COMP:15719"/>
        <dbReference type="ChEBI" id="CHEBI:14649"/>
        <dbReference type="ChEBI" id="CHEBI:15377"/>
        <dbReference type="ChEBI" id="CHEBI:15378"/>
        <dbReference type="ChEBI" id="CHEBI:144029"/>
        <dbReference type="ChEBI" id="CHEBI:144051"/>
    </reaction>
    <physiologicalReaction direction="left-to-right" evidence="9">
        <dbReference type="Rhea" id="RHEA:60877"/>
    </physiologicalReaction>
</comment>
<evidence type="ECO:0000256" key="1">
    <source>
        <dbReference type="ARBA" id="ARBA00001946"/>
    </source>
</evidence>
<evidence type="ECO:0000256" key="4">
    <source>
        <dbReference type="ARBA" id="ARBA00012381"/>
    </source>
</evidence>
<dbReference type="GO" id="GO:0019677">
    <property type="term" value="P:NAD+ catabolic process"/>
    <property type="evidence" value="ECO:0007669"/>
    <property type="project" value="TreeGrafter"/>
</dbReference>
<dbReference type="PANTHER" id="PTHR42904">
    <property type="entry name" value="NUDIX HYDROLASE, NUDC SUBFAMILY"/>
    <property type="match status" value="1"/>
</dbReference>
<evidence type="ECO:0000256" key="9">
    <source>
        <dbReference type="ARBA" id="ARBA00023679"/>
    </source>
</evidence>
<organism evidence="11 12">
    <name type="scientific">Aquibium carbonis</name>
    <dbReference type="NCBI Taxonomy" id="2495581"/>
    <lineage>
        <taxon>Bacteria</taxon>
        <taxon>Pseudomonadati</taxon>
        <taxon>Pseudomonadota</taxon>
        <taxon>Alphaproteobacteria</taxon>
        <taxon>Hyphomicrobiales</taxon>
        <taxon>Phyllobacteriaceae</taxon>
        <taxon>Aquibium</taxon>
    </lineage>
</organism>
<dbReference type="InterPro" id="IPR015375">
    <property type="entry name" value="NADH_PPase-like_N"/>
</dbReference>
<dbReference type="PROSITE" id="PS51462">
    <property type="entry name" value="NUDIX"/>
    <property type="match status" value="1"/>
</dbReference>
<name>A0A3S0G9M5_9HYPH</name>
<dbReference type="GO" id="GO:0035529">
    <property type="term" value="F:NADH pyrophosphatase activity"/>
    <property type="evidence" value="ECO:0007669"/>
    <property type="project" value="TreeGrafter"/>
</dbReference>
<evidence type="ECO:0000256" key="2">
    <source>
        <dbReference type="ARBA" id="ARBA00001947"/>
    </source>
</evidence>
<dbReference type="InterPro" id="IPR049734">
    <property type="entry name" value="NudC-like_C"/>
</dbReference>
<proteinExistence type="inferred from homology"/>
<dbReference type="GO" id="GO:0006742">
    <property type="term" value="P:NADP+ catabolic process"/>
    <property type="evidence" value="ECO:0007669"/>
    <property type="project" value="TreeGrafter"/>
</dbReference>
<dbReference type="EMBL" id="RWKW01000031">
    <property type="protein sequence ID" value="RST86838.1"/>
    <property type="molecule type" value="Genomic_DNA"/>
</dbReference>
<reference evidence="11 12" key="1">
    <citation type="submission" date="2018-12" db="EMBL/GenBank/DDBJ databases">
        <title>Mesorhizobium carbonis sp. nov., isolated from coal mine water.</title>
        <authorList>
            <person name="Xin W."/>
            <person name="Xu Z."/>
            <person name="Xiang F."/>
            <person name="Zhang J."/>
            <person name="Xi L."/>
            <person name="Liu J."/>
        </authorList>
    </citation>
    <scope>NUCLEOTIDE SEQUENCE [LARGE SCALE GENOMIC DNA]</scope>
    <source>
        <strain evidence="11 12">B2.3</strain>
    </source>
</reference>
<dbReference type="PANTHER" id="PTHR42904:SF6">
    <property type="entry name" value="NAD-CAPPED RNA HYDROLASE NUDT12"/>
    <property type="match status" value="1"/>
</dbReference>